<organism evidence="2 3">
    <name type="scientific">Thermococcus sibiricus</name>
    <dbReference type="NCBI Taxonomy" id="172049"/>
    <lineage>
        <taxon>Archaea</taxon>
        <taxon>Methanobacteriati</taxon>
        <taxon>Methanobacteriota</taxon>
        <taxon>Thermococci</taxon>
        <taxon>Thermococcales</taxon>
        <taxon>Thermococcaceae</taxon>
        <taxon>Thermococcus</taxon>
    </lineage>
</organism>
<dbReference type="AlphaFoldDB" id="A0A101EMT3"/>
<accession>A0A101EMT3</accession>
<evidence type="ECO:0000313" key="2">
    <source>
        <dbReference type="EMBL" id="KUK18185.1"/>
    </source>
</evidence>
<sequence>MFLYRTAPQRLHLIFTAADTPEGGNPPPAASTETCSPPLPHERRTSHLPLLPSGPCGVQRTKGVSGALQLRLSHRQPRGTGAHGSSRLPQLDLGTAPRASAPAYRRFRVPGDAEPPSLVRRHSIIPINEYIKVWYLIIREDIPFDLSSYQKRALFLFGFPTHNCRCYHMSQS</sequence>
<comment type="caution">
    <text evidence="2">The sequence shown here is derived from an EMBL/GenBank/DDBJ whole genome shotgun (WGS) entry which is preliminary data.</text>
</comment>
<name>A0A101EMT3_9EURY</name>
<dbReference type="EMBL" id="LGFD01000007">
    <property type="protein sequence ID" value="KUK18185.1"/>
    <property type="molecule type" value="Genomic_DNA"/>
</dbReference>
<reference evidence="3" key="1">
    <citation type="journal article" date="2015" name="MBio">
        <title>Genome-Resolved Metagenomic Analysis Reveals Roles for Candidate Phyla and Other Microbial Community Members in Biogeochemical Transformations in Oil Reservoirs.</title>
        <authorList>
            <person name="Hu P."/>
            <person name="Tom L."/>
            <person name="Singh A."/>
            <person name="Thomas B.C."/>
            <person name="Baker B.J."/>
            <person name="Piceno Y.M."/>
            <person name="Andersen G.L."/>
            <person name="Banfield J.F."/>
        </authorList>
    </citation>
    <scope>NUCLEOTIDE SEQUENCE [LARGE SCALE GENOMIC DNA]</scope>
</reference>
<feature type="region of interest" description="Disordered" evidence="1">
    <location>
        <begin position="18"/>
        <end position="56"/>
    </location>
</feature>
<evidence type="ECO:0000313" key="3">
    <source>
        <dbReference type="Proteomes" id="UP000053911"/>
    </source>
</evidence>
<gene>
    <name evidence="2" type="ORF">XD54_0573</name>
</gene>
<proteinExistence type="predicted"/>
<feature type="region of interest" description="Disordered" evidence="1">
    <location>
        <begin position="74"/>
        <end position="94"/>
    </location>
</feature>
<protein>
    <submittedName>
        <fullName evidence="2">Uncharacterized protein</fullName>
    </submittedName>
</protein>
<dbReference type="Proteomes" id="UP000053911">
    <property type="component" value="Unassembled WGS sequence"/>
</dbReference>
<evidence type="ECO:0000256" key="1">
    <source>
        <dbReference type="SAM" id="MobiDB-lite"/>
    </source>
</evidence>